<sequence>MTLLVLIAASEAMPYLFDFNIAEHQLGSFFYNKLMEQKMHFGAFLAISTLLKEAIDEELCKTCTHFAKDVNWKDIERFEDANKFFEKMESCLNGRKVNFDDFVTHLKSAILNSDKKKLETKTMPNGSTKATMQNGTSQQNGSLNIHAVNKLVPENGGLTNGFHAANKLVPENGGLTNGFHAANKLVSENGTVCANGAYEKMPENTQKKNSDFMQLFLSKITGVEKKFFILLFNFLDEKTVQIQTDDSMKIRHFFMALCTSMHLLLMRFDIAVEGEMVIRYHKIFDRMGLDDAHTELHKFYGQFANAFDHYVDLPFLLTDFNARVINFPDDEINELIALHAKNSNEPEKNAAT</sequence>
<feature type="region of interest" description="Disordered" evidence="1">
    <location>
        <begin position="119"/>
        <end position="139"/>
    </location>
</feature>
<reference evidence="3" key="1">
    <citation type="submission" date="2022-11" db="UniProtKB">
        <authorList>
            <consortium name="WormBaseParasite"/>
        </authorList>
    </citation>
    <scope>IDENTIFICATION</scope>
</reference>
<dbReference type="Proteomes" id="UP000887572">
    <property type="component" value="Unplaced"/>
</dbReference>
<protein>
    <submittedName>
        <fullName evidence="3">Uncharacterized protein</fullName>
    </submittedName>
</protein>
<feature type="compositionally biased region" description="Polar residues" evidence="1">
    <location>
        <begin position="122"/>
        <end position="139"/>
    </location>
</feature>
<evidence type="ECO:0000256" key="1">
    <source>
        <dbReference type="SAM" id="MobiDB-lite"/>
    </source>
</evidence>
<evidence type="ECO:0000313" key="2">
    <source>
        <dbReference type="Proteomes" id="UP000887572"/>
    </source>
</evidence>
<dbReference type="WBParaSite" id="Gr19_v10_g14157.t1">
    <property type="protein sequence ID" value="Gr19_v10_g14157.t1"/>
    <property type="gene ID" value="Gr19_v10_g14157"/>
</dbReference>
<proteinExistence type="predicted"/>
<name>A0A914H6J6_GLORO</name>
<accession>A0A914H6J6</accession>
<evidence type="ECO:0000313" key="3">
    <source>
        <dbReference type="WBParaSite" id="Gr19_v10_g14157.t1"/>
    </source>
</evidence>
<dbReference type="AlphaFoldDB" id="A0A914H6J6"/>
<organism evidence="2 3">
    <name type="scientific">Globodera rostochiensis</name>
    <name type="common">Golden nematode worm</name>
    <name type="synonym">Heterodera rostochiensis</name>
    <dbReference type="NCBI Taxonomy" id="31243"/>
    <lineage>
        <taxon>Eukaryota</taxon>
        <taxon>Metazoa</taxon>
        <taxon>Ecdysozoa</taxon>
        <taxon>Nematoda</taxon>
        <taxon>Chromadorea</taxon>
        <taxon>Rhabditida</taxon>
        <taxon>Tylenchina</taxon>
        <taxon>Tylenchomorpha</taxon>
        <taxon>Tylenchoidea</taxon>
        <taxon>Heteroderidae</taxon>
        <taxon>Heteroderinae</taxon>
        <taxon>Globodera</taxon>
    </lineage>
</organism>
<keyword evidence="2" id="KW-1185">Reference proteome</keyword>